<dbReference type="EMBL" id="JARJBC010000028">
    <property type="protein sequence ID" value="MDF3293620.1"/>
    <property type="molecule type" value="Genomic_DNA"/>
</dbReference>
<evidence type="ECO:0000313" key="3">
    <source>
        <dbReference type="Proteomes" id="UP001216579"/>
    </source>
</evidence>
<gene>
    <name evidence="2" type="ORF">P3G67_31275</name>
</gene>
<reference evidence="2 3" key="1">
    <citation type="submission" date="2023-03" db="EMBL/GenBank/DDBJ databases">
        <title>Draft genome sequence of Streptomyces sp. RB6PN23 isolated from peat swamp forest in Thailand.</title>
        <authorList>
            <person name="Klaysubun C."/>
            <person name="Duangmal K."/>
        </authorList>
    </citation>
    <scope>NUCLEOTIDE SEQUENCE [LARGE SCALE GENOMIC DNA]</scope>
    <source>
        <strain evidence="2 3">RB6PN23</strain>
    </source>
</reference>
<organism evidence="2 3">
    <name type="scientific">Streptomyces silvisoli</name>
    <dbReference type="NCBI Taxonomy" id="3034235"/>
    <lineage>
        <taxon>Bacteria</taxon>
        <taxon>Bacillati</taxon>
        <taxon>Actinomycetota</taxon>
        <taxon>Actinomycetes</taxon>
        <taxon>Kitasatosporales</taxon>
        <taxon>Streptomycetaceae</taxon>
        <taxon>Streptomyces</taxon>
    </lineage>
</organism>
<keyword evidence="1" id="KW-0732">Signal</keyword>
<evidence type="ECO:0000313" key="2">
    <source>
        <dbReference type="EMBL" id="MDF3293620.1"/>
    </source>
</evidence>
<comment type="caution">
    <text evidence="2">The sequence shown here is derived from an EMBL/GenBank/DDBJ whole genome shotgun (WGS) entry which is preliminary data.</text>
</comment>
<feature type="signal peptide" evidence="1">
    <location>
        <begin position="1"/>
        <end position="30"/>
    </location>
</feature>
<sequence>MNNIRRTTATVTASALLALGGIALATPSQAQTRTTSSGGAATGTFQSAPAVGQILRGAGFLLSALV</sequence>
<accession>A0ABT5ZVH5</accession>
<proteinExistence type="predicted"/>
<keyword evidence="3" id="KW-1185">Reference proteome</keyword>
<dbReference type="RefSeq" id="WP_276096508.1">
    <property type="nucleotide sequence ID" value="NZ_JARJBC010000028.1"/>
</dbReference>
<protein>
    <submittedName>
        <fullName evidence="2">Uncharacterized protein</fullName>
    </submittedName>
</protein>
<evidence type="ECO:0000256" key="1">
    <source>
        <dbReference type="SAM" id="SignalP"/>
    </source>
</evidence>
<feature type="chain" id="PRO_5045292949" evidence="1">
    <location>
        <begin position="31"/>
        <end position="66"/>
    </location>
</feature>
<name>A0ABT5ZVH5_9ACTN</name>
<dbReference type="Proteomes" id="UP001216579">
    <property type="component" value="Unassembled WGS sequence"/>
</dbReference>